<sequence length="39" mass="4298">MRARSAMLIVDPLQKSGVHRVLCGQTADAGVFPCRRFLP</sequence>
<evidence type="ECO:0000313" key="1">
    <source>
        <dbReference type="EMBL" id="ACR69508.1"/>
    </source>
</evidence>
<reference evidence="1 2" key="2">
    <citation type="journal article" date="2012" name="J. Bacteriol.">
        <title>Genome Sequence of Edwardsiella ictaluri 93-146, a Strain Associated with a Natural Channel Catfish Outbreak of Enteric Septicemia of Catfish.</title>
        <authorList>
            <person name="Williams M.L."/>
            <person name="Gillaspy A.F."/>
            <person name="Dyer D.W."/>
            <person name="Thune R.L."/>
            <person name="Waldbieser G.C."/>
            <person name="Schuster S.C."/>
            <person name="Gipson J."/>
            <person name="Zaitshik J."/>
            <person name="Landry C."/>
            <person name="Banes M.M."/>
            <person name="Lawrence M.L."/>
        </authorList>
    </citation>
    <scope>NUCLEOTIDE SEQUENCE [LARGE SCALE GENOMIC DNA]</scope>
    <source>
        <strain evidence="1 2">93-146</strain>
    </source>
</reference>
<dbReference type="HOGENOM" id="CLU_3308754_0_0_6"/>
<organism evidence="1 2">
    <name type="scientific">Edwardsiella ictaluri (strain 93-146)</name>
    <dbReference type="NCBI Taxonomy" id="634503"/>
    <lineage>
        <taxon>Bacteria</taxon>
        <taxon>Pseudomonadati</taxon>
        <taxon>Pseudomonadota</taxon>
        <taxon>Gammaproteobacteria</taxon>
        <taxon>Enterobacterales</taxon>
        <taxon>Hafniaceae</taxon>
        <taxon>Edwardsiella</taxon>
    </lineage>
</organism>
<gene>
    <name evidence="1" type="ordered locus">NT01EI_2337</name>
</gene>
<protein>
    <submittedName>
        <fullName evidence="1">Uncharacterized protein</fullName>
    </submittedName>
</protein>
<proteinExistence type="predicted"/>
<accession>C5B8D8</accession>
<reference evidence="2" key="1">
    <citation type="submission" date="2009-03" db="EMBL/GenBank/DDBJ databases">
        <title>Complete genome sequence of Edwardsiella ictaluri 93-146.</title>
        <authorList>
            <person name="Williams M.L."/>
            <person name="Gillaspy A.F."/>
            <person name="Dyer D.W."/>
            <person name="Thune R.L."/>
            <person name="Waldbieser G.C."/>
            <person name="Schuster S.C."/>
            <person name="Gipson J."/>
            <person name="Zaitshik J."/>
            <person name="Landry C."/>
            <person name="Lawrence M.L."/>
        </authorList>
    </citation>
    <scope>NUCLEOTIDE SEQUENCE [LARGE SCALE GENOMIC DNA]</scope>
    <source>
        <strain evidence="2">93-146</strain>
    </source>
</reference>
<dbReference type="KEGG" id="eic:NT01EI_2337"/>
<dbReference type="EMBL" id="CP001600">
    <property type="protein sequence ID" value="ACR69508.1"/>
    <property type="molecule type" value="Genomic_DNA"/>
</dbReference>
<dbReference type="AlphaFoldDB" id="C5B8D8"/>
<evidence type="ECO:0000313" key="2">
    <source>
        <dbReference type="Proteomes" id="UP000001485"/>
    </source>
</evidence>
<dbReference type="Proteomes" id="UP000001485">
    <property type="component" value="Chromosome"/>
</dbReference>
<name>C5B8D8_EDWI9</name>